<dbReference type="SMART" id="SM00829">
    <property type="entry name" value="PKS_ER"/>
    <property type="match status" value="1"/>
</dbReference>
<keyword evidence="5" id="KW-1185">Reference proteome</keyword>
<keyword evidence="2" id="KW-0560">Oxidoreductase</keyword>
<dbReference type="Pfam" id="PF08240">
    <property type="entry name" value="ADH_N"/>
    <property type="match status" value="1"/>
</dbReference>
<dbReference type="Pfam" id="PF00107">
    <property type="entry name" value="ADH_zinc_N"/>
    <property type="match status" value="1"/>
</dbReference>
<dbReference type="Gene3D" id="3.90.180.10">
    <property type="entry name" value="Medium-chain alcohol dehydrogenases, catalytic domain"/>
    <property type="match status" value="1"/>
</dbReference>
<evidence type="ECO:0000313" key="5">
    <source>
        <dbReference type="Proteomes" id="UP000279470"/>
    </source>
</evidence>
<gene>
    <name evidence="4" type="ORF">EIC27_01720</name>
</gene>
<evidence type="ECO:0000259" key="3">
    <source>
        <dbReference type="SMART" id="SM00829"/>
    </source>
</evidence>
<dbReference type="RefSeq" id="WP_126044438.1">
    <property type="nucleotide sequence ID" value="NZ_RXFM01000015.1"/>
</dbReference>
<feature type="domain" description="Enoyl reductase (ER)" evidence="3">
    <location>
        <begin position="11"/>
        <end position="319"/>
    </location>
</feature>
<dbReference type="AlphaFoldDB" id="A0A3R9XYZ3"/>
<dbReference type="GO" id="GO:0070402">
    <property type="term" value="F:NADPH binding"/>
    <property type="evidence" value="ECO:0007669"/>
    <property type="project" value="TreeGrafter"/>
</dbReference>
<dbReference type="InterPro" id="IPR011032">
    <property type="entry name" value="GroES-like_sf"/>
</dbReference>
<name>A0A3R9XYZ3_9RICK</name>
<dbReference type="InterPro" id="IPR013149">
    <property type="entry name" value="ADH-like_C"/>
</dbReference>
<evidence type="ECO:0000313" key="4">
    <source>
        <dbReference type="EMBL" id="RST70240.1"/>
    </source>
</evidence>
<dbReference type="SUPFAM" id="SSF50129">
    <property type="entry name" value="GroES-like"/>
    <property type="match status" value="1"/>
</dbReference>
<dbReference type="EMBL" id="RXFM01000015">
    <property type="protein sequence ID" value="RST70240.1"/>
    <property type="molecule type" value="Genomic_DNA"/>
</dbReference>
<comment type="caution">
    <text evidence="4">The sequence shown here is derived from an EMBL/GenBank/DDBJ whole genome shotgun (WGS) entry which is preliminary data.</text>
</comment>
<protein>
    <recommendedName>
        <fullName evidence="3">Enoyl reductase (ER) domain-containing protein</fullName>
    </recommendedName>
</protein>
<proteinExistence type="predicted"/>
<keyword evidence="1" id="KW-0521">NADP</keyword>
<dbReference type="InterPro" id="IPR036291">
    <property type="entry name" value="NAD(P)-bd_dom_sf"/>
</dbReference>
<dbReference type="GO" id="GO:0005829">
    <property type="term" value="C:cytosol"/>
    <property type="evidence" value="ECO:0007669"/>
    <property type="project" value="TreeGrafter"/>
</dbReference>
<dbReference type="Gene3D" id="3.40.50.720">
    <property type="entry name" value="NAD(P)-binding Rossmann-like Domain"/>
    <property type="match status" value="1"/>
</dbReference>
<dbReference type="GO" id="GO:0035925">
    <property type="term" value="F:mRNA 3'-UTR AU-rich region binding"/>
    <property type="evidence" value="ECO:0007669"/>
    <property type="project" value="TreeGrafter"/>
</dbReference>
<sequence length="321" mass="35499">MSKAIKLIRLGDNQEYQIENLEKQSPKEGQVLVKNIASGINQDDVFINIPADKPYVIPGYSASGEIIEIGANITGFKPGDSVVYMTKNSGSFQENTVVDYTDLISVPEEIYDKIAGASYYSGMMAHSLLKRVFIVNSNIIILIHNVTSGIGYILAQWADSLGAVVIGSVDDDSKNNFALKYGCKKVINYKSENWVQEIMEFTKGYGVNAIYDSLGNDTFEGNIKCITKMGILVCYGPQSKTITNIDSNKIAEKSLYITFPSIFDYKSNKMERVLSSDELFSMIKAGRIKVEISDEFGLDNASQAFEKIKNNNVMGSIIINI</sequence>
<dbReference type="InterPro" id="IPR013154">
    <property type="entry name" value="ADH-like_N"/>
</dbReference>
<dbReference type="PANTHER" id="PTHR48106">
    <property type="entry name" value="QUINONE OXIDOREDUCTASE PIG3-RELATED"/>
    <property type="match status" value="1"/>
</dbReference>
<dbReference type="OrthoDB" id="9805883at2"/>
<dbReference type="GO" id="GO:0003960">
    <property type="term" value="F:quinone reductase (NADPH) activity"/>
    <property type="evidence" value="ECO:0007669"/>
    <property type="project" value="TreeGrafter"/>
</dbReference>
<reference evidence="5" key="1">
    <citation type="submission" date="2018-11" db="EMBL/GenBank/DDBJ databases">
        <title>Phylogenetic, genomic, and biogeographic characterization of a novel and ubiquitous marine invertebrate-associated Rickettsiales parasite, Candidatus Marinoinvertebrata rohwerii, gen. nov., sp. nov.</title>
        <authorList>
            <person name="Klinges J.G."/>
            <person name="Rosales S.M."/>
            <person name="Mcminds R."/>
            <person name="Shaver E.C."/>
            <person name="Shantz A."/>
            <person name="Peters E.C."/>
            <person name="Burkepile D.E."/>
            <person name="Silliman B.R."/>
            <person name="Vega Thurber R.L."/>
        </authorList>
    </citation>
    <scope>NUCLEOTIDE SEQUENCE [LARGE SCALE GENOMIC DNA]</scope>
    <source>
        <strain evidence="5">a_cerv_44</strain>
    </source>
</reference>
<dbReference type="InterPro" id="IPR020843">
    <property type="entry name" value="ER"/>
</dbReference>
<accession>A0A3R9XYZ3</accession>
<dbReference type="SUPFAM" id="SSF51735">
    <property type="entry name" value="NAD(P)-binding Rossmann-fold domains"/>
    <property type="match status" value="1"/>
</dbReference>
<organism evidence="4 5">
    <name type="scientific">Candidatus Aquarickettsia rohweri</name>
    <dbReference type="NCBI Taxonomy" id="2602574"/>
    <lineage>
        <taxon>Bacteria</taxon>
        <taxon>Pseudomonadati</taxon>
        <taxon>Pseudomonadota</taxon>
        <taxon>Alphaproteobacteria</taxon>
        <taxon>Rickettsiales</taxon>
        <taxon>Candidatus Midichloriaceae</taxon>
        <taxon>Candidatus Aquarickettsia</taxon>
    </lineage>
</organism>
<evidence type="ECO:0000256" key="1">
    <source>
        <dbReference type="ARBA" id="ARBA00022857"/>
    </source>
</evidence>
<dbReference type="PANTHER" id="PTHR48106:SF13">
    <property type="entry name" value="QUINONE OXIDOREDUCTASE-RELATED"/>
    <property type="match status" value="1"/>
</dbReference>
<evidence type="ECO:0000256" key="2">
    <source>
        <dbReference type="ARBA" id="ARBA00023002"/>
    </source>
</evidence>
<dbReference type="Proteomes" id="UP000279470">
    <property type="component" value="Unassembled WGS sequence"/>
</dbReference>